<evidence type="ECO:0000256" key="1">
    <source>
        <dbReference type="SAM" id="MobiDB-lite"/>
    </source>
</evidence>
<proteinExistence type="predicted"/>
<evidence type="ECO:0000313" key="2">
    <source>
        <dbReference type="EMBL" id="KAK5257048.1"/>
    </source>
</evidence>
<protein>
    <submittedName>
        <fullName evidence="2">Uncharacterized protein</fullName>
    </submittedName>
</protein>
<comment type="caution">
    <text evidence="2">The sequence shown here is derived from an EMBL/GenBank/DDBJ whole genome shotgun (WGS) entry which is preliminary data.</text>
</comment>
<keyword evidence="3" id="KW-1185">Reference proteome</keyword>
<accession>A0ABR0LZ27</accession>
<feature type="compositionally biased region" description="Basic and acidic residues" evidence="1">
    <location>
        <begin position="261"/>
        <end position="271"/>
    </location>
</feature>
<name>A0ABR0LZ27_9PEZI</name>
<feature type="compositionally biased region" description="Basic and acidic residues" evidence="1">
    <location>
        <begin position="234"/>
        <end position="254"/>
    </location>
</feature>
<gene>
    <name evidence="2" type="ORF">LTR16_001754</name>
</gene>
<sequence>MCTIRNYRYSCNHFVSFRLSTCRGTFGRRNPATRAACSSSSCLDFDVSSVCGPCQLAKFNADWESRLQQARAARGSCYDTNEVDSAWSNGPSEAQREGDLERFVDVSAALDDLQDEYDKESWLVALRFPAEKTQVYGRPSRNTRVMRGSLLHREVFPDGVVIEDACVPTLSDWEQRKADEWSWDECDREDAVGHCSSVYNPHDSYEDDATDSCGDTSLEAPEDAVAAPSEESESIARRISEVEAMSRHSSETRRAQPPAHPSREPESRRDRHSCYLALVQSWKESKMPESTVLVA</sequence>
<feature type="region of interest" description="Disordered" evidence="1">
    <location>
        <begin position="206"/>
        <end position="271"/>
    </location>
</feature>
<organism evidence="2 3">
    <name type="scientific">Cryomyces antarcticus</name>
    <dbReference type="NCBI Taxonomy" id="329879"/>
    <lineage>
        <taxon>Eukaryota</taxon>
        <taxon>Fungi</taxon>
        <taxon>Dikarya</taxon>
        <taxon>Ascomycota</taxon>
        <taxon>Pezizomycotina</taxon>
        <taxon>Dothideomycetes</taxon>
        <taxon>Dothideomycetes incertae sedis</taxon>
        <taxon>Cryomyces</taxon>
    </lineage>
</organism>
<reference evidence="2 3" key="1">
    <citation type="submission" date="2023-08" db="EMBL/GenBank/DDBJ databases">
        <title>Black Yeasts Isolated from many extreme environments.</title>
        <authorList>
            <person name="Coleine C."/>
            <person name="Stajich J.E."/>
            <person name="Selbmann L."/>
        </authorList>
    </citation>
    <scope>NUCLEOTIDE SEQUENCE [LARGE SCALE GENOMIC DNA]</scope>
    <source>
        <strain evidence="2 3">CCFEE 536</strain>
    </source>
</reference>
<dbReference type="EMBL" id="JAVRRA010008314">
    <property type="protein sequence ID" value="KAK5257048.1"/>
    <property type="molecule type" value="Genomic_DNA"/>
</dbReference>
<dbReference type="Proteomes" id="UP001357485">
    <property type="component" value="Unassembled WGS sequence"/>
</dbReference>
<evidence type="ECO:0000313" key="3">
    <source>
        <dbReference type="Proteomes" id="UP001357485"/>
    </source>
</evidence>